<dbReference type="EMBL" id="BNAY01000001">
    <property type="protein sequence ID" value="GHH01558.1"/>
    <property type="molecule type" value="Genomic_DNA"/>
</dbReference>
<name>A0ABQ3L7B5_9PSEU</name>
<keyword evidence="2" id="KW-1185">Reference proteome</keyword>
<sequence>MRGVVLLALAGTAVAYVVLTLEVWALLVGFSTCAAATLACVVLKK</sequence>
<evidence type="ECO:0000313" key="1">
    <source>
        <dbReference type="EMBL" id="GHH01558.1"/>
    </source>
</evidence>
<comment type="caution">
    <text evidence="1">The sequence shown here is derived from an EMBL/GenBank/DDBJ whole genome shotgun (WGS) entry which is preliminary data.</text>
</comment>
<dbReference type="Proteomes" id="UP000635387">
    <property type="component" value="Unassembled WGS sequence"/>
</dbReference>
<organism evidence="1 2">
    <name type="scientific">Amycolatopsis oliviviridis</name>
    <dbReference type="NCBI Taxonomy" id="1471590"/>
    <lineage>
        <taxon>Bacteria</taxon>
        <taxon>Bacillati</taxon>
        <taxon>Actinomycetota</taxon>
        <taxon>Actinomycetes</taxon>
        <taxon>Pseudonocardiales</taxon>
        <taxon>Pseudonocardiaceae</taxon>
        <taxon>Amycolatopsis</taxon>
    </lineage>
</organism>
<proteinExistence type="predicted"/>
<dbReference type="RefSeq" id="WP_191250739.1">
    <property type="nucleotide sequence ID" value="NZ_BNAY01000001.1"/>
</dbReference>
<reference evidence="2" key="1">
    <citation type="journal article" date="2019" name="Int. J. Syst. Evol. Microbiol.">
        <title>The Global Catalogue of Microorganisms (GCM) 10K type strain sequencing project: providing services to taxonomists for standard genome sequencing and annotation.</title>
        <authorList>
            <consortium name="The Broad Institute Genomics Platform"/>
            <consortium name="The Broad Institute Genome Sequencing Center for Infectious Disease"/>
            <person name="Wu L."/>
            <person name="Ma J."/>
        </authorList>
    </citation>
    <scope>NUCLEOTIDE SEQUENCE [LARGE SCALE GENOMIC DNA]</scope>
    <source>
        <strain evidence="2">CGMCC 4.7683</strain>
    </source>
</reference>
<evidence type="ECO:0000313" key="2">
    <source>
        <dbReference type="Proteomes" id="UP000635387"/>
    </source>
</evidence>
<protein>
    <submittedName>
        <fullName evidence="1">Uncharacterized protein</fullName>
    </submittedName>
</protein>
<accession>A0ABQ3L7B5</accession>
<gene>
    <name evidence="1" type="ORF">GCM10017790_01640</name>
</gene>